<feature type="region of interest" description="Disordered" evidence="1">
    <location>
        <begin position="166"/>
        <end position="191"/>
    </location>
</feature>
<feature type="compositionally biased region" description="Basic residues" evidence="1">
    <location>
        <begin position="71"/>
        <end position="82"/>
    </location>
</feature>
<name>A0AAV4A2U1_9GAST</name>
<proteinExistence type="predicted"/>
<dbReference type="AlphaFoldDB" id="A0AAV4A2U1"/>
<keyword evidence="3" id="KW-1185">Reference proteome</keyword>
<accession>A0AAV4A2U1</accession>
<feature type="region of interest" description="Disordered" evidence="1">
    <location>
        <begin position="69"/>
        <end position="93"/>
    </location>
</feature>
<protein>
    <submittedName>
        <fullName evidence="2">Uncharacterized protein</fullName>
    </submittedName>
</protein>
<feature type="compositionally biased region" description="Polar residues" evidence="1">
    <location>
        <begin position="552"/>
        <end position="583"/>
    </location>
</feature>
<dbReference type="Proteomes" id="UP000735302">
    <property type="component" value="Unassembled WGS sequence"/>
</dbReference>
<feature type="compositionally biased region" description="Basic and acidic residues" evidence="1">
    <location>
        <begin position="629"/>
        <end position="646"/>
    </location>
</feature>
<feature type="compositionally biased region" description="Basic and acidic residues" evidence="1">
    <location>
        <begin position="83"/>
        <end position="93"/>
    </location>
</feature>
<evidence type="ECO:0000256" key="1">
    <source>
        <dbReference type="SAM" id="MobiDB-lite"/>
    </source>
</evidence>
<evidence type="ECO:0000313" key="3">
    <source>
        <dbReference type="Proteomes" id="UP000735302"/>
    </source>
</evidence>
<gene>
    <name evidence="2" type="ORF">PoB_002798300</name>
</gene>
<evidence type="ECO:0000313" key="2">
    <source>
        <dbReference type="EMBL" id="GFO01478.1"/>
    </source>
</evidence>
<organism evidence="2 3">
    <name type="scientific">Plakobranchus ocellatus</name>
    <dbReference type="NCBI Taxonomy" id="259542"/>
    <lineage>
        <taxon>Eukaryota</taxon>
        <taxon>Metazoa</taxon>
        <taxon>Spiralia</taxon>
        <taxon>Lophotrochozoa</taxon>
        <taxon>Mollusca</taxon>
        <taxon>Gastropoda</taxon>
        <taxon>Heterobranchia</taxon>
        <taxon>Euthyneura</taxon>
        <taxon>Panpulmonata</taxon>
        <taxon>Sacoglossa</taxon>
        <taxon>Placobranchoidea</taxon>
        <taxon>Plakobranchidae</taxon>
        <taxon>Plakobranchus</taxon>
    </lineage>
</organism>
<feature type="compositionally biased region" description="Polar residues" evidence="1">
    <location>
        <begin position="526"/>
        <end position="545"/>
    </location>
</feature>
<dbReference type="EMBL" id="BLXT01003294">
    <property type="protein sequence ID" value="GFO01478.1"/>
    <property type="molecule type" value="Genomic_DNA"/>
</dbReference>
<feature type="compositionally biased region" description="Low complexity" evidence="1">
    <location>
        <begin position="516"/>
        <end position="525"/>
    </location>
</feature>
<feature type="region of interest" description="Disordered" evidence="1">
    <location>
        <begin position="496"/>
        <end position="583"/>
    </location>
</feature>
<comment type="caution">
    <text evidence="2">The sequence shown here is derived from an EMBL/GenBank/DDBJ whole genome shotgun (WGS) entry which is preliminary data.</text>
</comment>
<reference evidence="2 3" key="1">
    <citation type="journal article" date="2021" name="Elife">
        <title>Chloroplast acquisition without the gene transfer in kleptoplastic sea slugs, Plakobranchus ocellatus.</title>
        <authorList>
            <person name="Maeda T."/>
            <person name="Takahashi S."/>
            <person name="Yoshida T."/>
            <person name="Shimamura S."/>
            <person name="Takaki Y."/>
            <person name="Nagai Y."/>
            <person name="Toyoda A."/>
            <person name="Suzuki Y."/>
            <person name="Arimoto A."/>
            <person name="Ishii H."/>
            <person name="Satoh N."/>
            <person name="Nishiyama T."/>
            <person name="Hasebe M."/>
            <person name="Maruyama T."/>
            <person name="Minagawa J."/>
            <person name="Obokata J."/>
            <person name="Shigenobu S."/>
        </authorList>
    </citation>
    <scope>NUCLEOTIDE SEQUENCE [LARGE SCALE GENOMIC DNA]</scope>
</reference>
<sequence>MTVIDPFNLSHNVVGNVNANFCPRLVAEMKRAAELSAHWESKSSSDHQVEAHRGLTGLFELADLEADKKASKSGKKKQKTSKKTPEKGEKETKPFVGRMEGEQENGEFHIILSMSKATLKSKELLEAAREQGLTPEQHWLHLAKDYTIKVLEEVFLAQLVENRGESSKGETLMEVDSKEKPAEAQPKGKKRLSHNAFTVEGTSENVSSMGSEKVTRGLDLEEMPQKRLCFDAGTTILPCPLSNTSTILATTSLCSVTRVPSTSLTCDSTAVTNSTLMTSSSSSASSTINSSTHRTVTTTPAPQISLQCTCYHQVWQGRKKLRTKMIQEIDPSLSSVTSLAFERELTQRLLGCQADGDVSQRFPTETINVEQTLKDLFGQPHCQKDMRAFDGKATDASSVEHENYCLHEMRIGENGTGLIASDNCKNINATAERDKFIAPAEYSGTTCINDKGIHVSPESHILACKNGNGALAIQEDKWNSTNSSVSGVIRSVENPATVGMSSKTDVRPVDRKAKSKSGNNSSGTTEVNASVGKNVTNEEGVSATTDIDAESSGDNTFLSQSSNDDDMTTTNGSDSSVSKNSNDGAAGLGSCSIKCESGNVVSASSVSHTTTGKGESCVETVPKTTMFGNKDKKEVTVSDGKTDHKTSSSQCQAHLEKPTAESSEGTSCSSKKQSAFCVEFSCDLVMSGGGSAHNDEEAGRDPSSHPHLLIKLRPSQSCLSQFKVFYDPFRSVMQKLSMFELNVIAQKVPT</sequence>
<feature type="region of interest" description="Disordered" evidence="1">
    <location>
        <begin position="629"/>
        <end position="668"/>
    </location>
</feature>